<evidence type="ECO:0000313" key="1">
    <source>
        <dbReference type="EMBL" id="EOY31811.1"/>
    </source>
</evidence>
<accession>A0A061GQM1</accession>
<protein>
    <submittedName>
        <fullName evidence="1">Uncharacterized protein</fullName>
    </submittedName>
</protein>
<dbReference type="AlphaFoldDB" id="A0A061GQM1"/>
<dbReference type="HOGENOM" id="CLU_1135206_0_0_1"/>
<keyword evidence="2" id="KW-1185">Reference proteome</keyword>
<reference evidence="1 2" key="1">
    <citation type="journal article" date="2013" name="Genome Biol.">
        <title>The genome sequence of the most widely cultivated cacao type and its use to identify candidate genes regulating pod color.</title>
        <authorList>
            <person name="Motamayor J.C."/>
            <person name="Mockaitis K."/>
            <person name="Schmutz J."/>
            <person name="Haiminen N."/>
            <person name="Iii D.L."/>
            <person name="Cornejo O."/>
            <person name="Findley S.D."/>
            <person name="Zheng P."/>
            <person name="Utro F."/>
            <person name="Royaert S."/>
            <person name="Saski C."/>
            <person name="Jenkins J."/>
            <person name="Podicheti R."/>
            <person name="Zhao M."/>
            <person name="Scheffler B.E."/>
            <person name="Stack J.C."/>
            <person name="Feltus F.A."/>
            <person name="Mustiga G.M."/>
            <person name="Amores F."/>
            <person name="Phillips W."/>
            <person name="Marelli J.P."/>
            <person name="May G.D."/>
            <person name="Shapiro H."/>
            <person name="Ma J."/>
            <person name="Bustamante C.D."/>
            <person name="Schnell R.J."/>
            <person name="Main D."/>
            <person name="Gilbert D."/>
            <person name="Parida L."/>
            <person name="Kuhn D.N."/>
        </authorList>
    </citation>
    <scope>NUCLEOTIDE SEQUENCE [LARGE SCALE GENOMIC DNA]</scope>
    <source>
        <strain evidence="2">cv. Matina 1-6</strain>
    </source>
</reference>
<sequence length="245" mass="27606">MRVAIQHSNGMFFAGKRLMVKKAFAKYGGGGGLYAGRLNTNMHERRSFKDVLMEKDKNTVMRPTHVVKQPSVMVQEDLKVYIPKIGTKWLKRSIIGTVRVGVCTSQIREGIADFDIKARVRKAVGLTFEDHRRMDTALAESFLLLKEWCVTVFFEYGKILVKVHSLKQIPMFSTIRVGNNNFTVHAKLVDIIIVSSRKDGRDVKGSDGGAQLVQEFAHGGNRYQYIQMLKPGNGQLDNEFVVIGD</sequence>
<dbReference type="EMBL" id="CM001887">
    <property type="protein sequence ID" value="EOY31811.1"/>
    <property type="molecule type" value="Genomic_DNA"/>
</dbReference>
<organism evidence="1 2">
    <name type="scientific">Theobroma cacao</name>
    <name type="common">Cacao</name>
    <name type="synonym">Cocoa</name>
    <dbReference type="NCBI Taxonomy" id="3641"/>
    <lineage>
        <taxon>Eukaryota</taxon>
        <taxon>Viridiplantae</taxon>
        <taxon>Streptophyta</taxon>
        <taxon>Embryophyta</taxon>
        <taxon>Tracheophyta</taxon>
        <taxon>Spermatophyta</taxon>
        <taxon>Magnoliopsida</taxon>
        <taxon>eudicotyledons</taxon>
        <taxon>Gunneridae</taxon>
        <taxon>Pentapetalae</taxon>
        <taxon>rosids</taxon>
        <taxon>malvids</taxon>
        <taxon>Malvales</taxon>
        <taxon>Malvaceae</taxon>
        <taxon>Byttnerioideae</taxon>
        <taxon>Theobroma</taxon>
    </lineage>
</organism>
<gene>
    <name evidence="1" type="ORF">TCM_038997</name>
</gene>
<dbReference type="Proteomes" id="UP000026915">
    <property type="component" value="Chromosome 9"/>
</dbReference>
<dbReference type="Gramene" id="EOY31811">
    <property type="protein sequence ID" value="EOY31811"/>
    <property type="gene ID" value="TCM_038997"/>
</dbReference>
<dbReference type="InParanoid" id="A0A061GQM1"/>
<evidence type="ECO:0000313" key="2">
    <source>
        <dbReference type="Proteomes" id="UP000026915"/>
    </source>
</evidence>
<proteinExistence type="predicted"/>
<name>A0A061GQM1_THECC</name>